<gene>
    <name evidence="5" type="ORF">AWN90_02995</name>
</gene>
<evidence type="ECO:0000256" key="1">
    <source>
        <dbReference type="ARBA" id="ARBA00023015"/>
    </source>
</evidence>
<dbReference type="SUPFAM" id="SSF46785">
    <property type="entry name" value="Winged helix' DNA-binding domain"/>
    <property type="match status" value="1"/>
</dbReference>
<organism evidence="5 6">
    <name type="scientific">Nocardia terpenica</name>
    <dbReference type="NCBI Taxonomy" id="455432"/>
    <lineage>
        <taxon>Bacteria</taxon>
        <taxon>Bacillati</taxon>
        <taxon>Actinomycetota</taxon>
        <taxon>Actinomycetes</taxon>
        <taxon>Mycobacteriales</taxon>
        <taxon>Nocardiaceae</taxon>
        <taxon>Nocardia</taxon>
    </lineage>
</organism>
<dbReference type="SMART" id="SM00345">
    <property type="entry name" value="HTH_GNTR"/>
    <property type="match status" value="1"/>
</dbReference>
<dbReference type="Gene3D" id="1.10.10.10">
    <property type="entry name" value="Winged helix-like DNA-binding domain superfamily/Winged helix DNA-binding domain"/>
    <property type="match status" value="1"/>
</dbReference>
<dbReference type="GO" id="GO:0003677">
    <property type="term" value="F:DNA binding"/>
    <property type="evidence" value="ECO:0007669"/>
    <property type="project" value="UniProtKB-KW"/>
</dbReference>
<comment type="caution">
    <text evidence="5">The sequence shown here is derived from an EMBL/GenBank/DDBJ whole genome shotgun (WGS) entry which is preliminary data.</text>
</comment>
<keyword evidence="3" id="KW-0804">Transcription</keyword>
<evidence type="ECO:0000313" key="5">
    <source>
        <dbReference type="EMBL" id="KZM71699.1"/>
    </source>
</evidence>
<dbReference type="SMART" id="SM00895">
    <property type="entry name" value="FCD"/>
    <property type="match status" value="1"/>
</dbReference>
<dbReference type="InterPro" id="IPR036390">
    <property type="entry name" value="WH_DNA-bd_sf"/>
</dbReference>
<dbReference type="PANTHER" id="PTHR43537">
    <property type="entry name" value="TRANSCRIPTIONAL REGULATOR, GNTR FAMILY"/>
    <property type="match status" value="1"/>
</dbReference>
<dbReference type="STRING" id="455432.AWN90_02995"/>
<dbReference type="SUPFAM" id="SSF48008">
    <property type="entry name" value="GntR ligand-binding domain-like"/>
    <property type="match status" value="1"/>
</dbReference>
<dbReference type="InterPro" id="IPR008920">
    <property type="entry name" value="TF_FadR/GntR_C"/>
</dbReference>
<sequence>MYSSAERAYLEVKERILSGGLSGGELISEGEVAGELGMSRTPVREAFLRLETEGWMKLYPKRGALVTPVPPHETEHVAQARYVVETAAVRTLASADRTVLIAELEASLARQRELAESADLERFAVVDTDFHRAYVVAAGNPLLTGFYDSLRERQRRMNSVALHRRSIDIERIIAQHERLTRLIEAGDADGFATTLADHFSGVHELELRGL</sequence>
<dbReference type="PRINTS" id="PR00035">
    <property type="entry name" value="HTHGNTR"/>
</dbReference>
<dbReference type="InterPro" id="IPR000524">
    <property type="entry name" value="Tscrpt_reg_HTH_GntR"/>
</dbReference>
<keyword evidence="1" id="KW-0805">Transcription regulation</keyword>
<accession>A0A164KT91</accession>
<reference evidence="5 6" key="1">
    <citation type="submission" date="2016-04" db="EMBL/GenBank/DDBJ databases">
        <authorList>
            <person name="Evans L.H."/>
            <person name="Alamgir A."/>
            <person name="Owens N."/>
            <person name="Weber N.D."/>
            <person name="Virtaneva K."/>
            <person name="Barbian K."/>
            <person name="Babar A."/>
            <person name="Rosenke K."/>
        </authorList>
    </citation>
    <scope>NUCLEOTIDE SEQUENCE [LARGE SCALE GENOMIC DNA]</scope>
    <source>
        <strain evidence="5 6">IFM 0406</strain>
    </source>
</reference>
<dbReference type="InterPro" id="IPR036388">
    <property type="entry name" value="WH-like_DNA-bd_sf"/>
</dbReference>
<dbReference type="Pfam" id="PF07729">
    <property type="entry name" value="FCD"/>
    <property type="match status" value="1"/>
</dbReference>
<dbReference type="GO" id="GO:0003700">
    <property type="term" value="F:DNA-binding transcription factor activity"/>
    <property type="evidence" value="ECO:0007669"/>
    <property type="project" value="InterPro"/>
</dbReference>
<dbReference type="AlphaFoldDB" id="A0A164KT91"/>
<protein>
    <submittedName>
        <fullName evidence="5">GntR family transcriptional regulator</fullName>
    </submittedName>
</protein>
<keyword evidence="6" id="KW-1185">Reference proteome</keyword>
<proteinExistence type="predicted"/>
<keyword evidence="2" id="KW-0238">DNA-binding</keyword>
<dbReference type="InterPro" id="IPR011711">
    <property type="entry name" value="GntR_C"/>
</dbReference>
<name>A0A164KT91_9NOCA</name>
<dbReference type="Pfam" id="PF00392">
    <property type="entry name" value="GntR"/>
    <property type="match status" value="1"/>
</dbReference>
<evidence type="ECO:0000256" key="3">
    <source>
        <dbReference type="ARBA" id="ARBA00023163"/>
    </source>
</evidence>
<dbReference type="RefSeq" id="WP_067577450.1">
    <property type="nucleotide sequence ID" value="NZ_JABMCZ010000003.1"/>
</dbReference>
<dbReference type="PANTHER" id="PTHR43537:SF24">
    <property type="entry name" value="GLUCONATE OPERON TRANSCRIPTIONAL REPRESSOR"/>
    <property type="match status" value="1"/>
</dbReference>
<feature type="domain" description="HTH gntR-type" evidence="4">
    <location>
        <begin position="2"/>
        <end position="69"/>
    </location>
</feature>
<evidence type="ECO:0000259" key="4">
    <source>
        <dbReference type="PROSITE" id="PS50949"/>
    </source>
</evidence>
<dbReference type="PROSITE" id="PS50949">
    <property type="entry name" value="HTH_GNTR"/>
    <property type="match status" value="1"/>
</dbReference>
<dbReference type="Gene3D" id="1.20.120.530">
    <property type="entry name" value="GntR ligand-binding domain-like"/>
    <property type="match status" value="1"/>
</dbReference>
<dbReference type="Proteomes" id="UP000076512">
    <property type="component" value="Unassembled WGS sequence"/>
</dbReference>
<dbReference type="OrthoDB" id="3186208at2"/>
<evidence type="ECO:0000256" key="2">
    <source>
        <dbReference type="ARBA" id="ARBA00023125"/>
    </source>
</evidence>
<evidence type="ECO:0000313" key="6">
    <source>
        <dbReference type="Proteomes" id="UP000076512"/>
    </source>
</evidence>
<dbReference type="EMBL" id="LWGR01000012">
    <property type="protein sequence ID" value="KZM71699.1"/>
    <property type="molecule type" value="Genomic_DNA"/>
</dbReference>